<name>A0ABV8QUI9_9BACT</name>
<dbReference type="EMBL" id="JBHSCZ010000005">
    <property type="protein sequence ID" value="MFC4263910.1"/>
    <property type="molecule type" value="Genomic_DNA"/>
</dbReference>
<dbReference type="Gene3D" id="3.40.30.10">
    <property type="entry name" value="Glutaredoxin"/>
    <property type="match status" value="1"/>
</dbReference>
<evidence type="ECO:0000256" key="1">
    <source>
        <dbReference type="ARBA" id="ARBA00022729"/>
    </source>
</evidence>
<gene>
    <name evidence="3" type="ORF">ACFOWM_13535</name>
</gene>
<feature type="signal peptide" evidence="2">
    <location>
        <begin position="1"/>
        <end position="20"/>
    </location>
</feature>
<protein>
    <submittedName>
        <fullName evidence="3">Thioredoxin family protein</fullName>
    </submittedName>
</protein>
<dbReference type="RefSeq" id="WP_379711052.1">
    <property type="nucleotide sequence ID" value="NZ_JBHSCZ010000005.1"/>
</dbReference>
<dbReference type="SUPFAM" id="SSF52833">
    <property type="entry name" value="Thioredoxin-like"/>
    <property type="match status" value="1"/>
</dbReference>
<dbReference type="PANTHER" id="PTHR15337">
    <property type="entry name" value="ANTERIOR GRADIENT PROTEIN-RELATED"/>
    <property type="match status" value="1"/>
</dbReference>
<dbReference type="Proteomes" id="UP001595907">
    <property type="component" value="Unassembled WGS sequence"/>
</dbReference>
<keyword evidence="1 2" id="KW-0732">Signal</keyword>
<reference evidence="4" key="1">
    <citation type="journal article" date="2019" name="Int. J. Syst. Evol. Microbiol.">
        <title>The Global Catalogue of Microorganisms (GCM) 10K type strain sequencing project: providing services to taxonomists for standard genome sequencing and annotation.</title>
        <authorList>
            <consortium name="The Broad Institute Genomics Platform"/>
            <consortium name="The Broad Institute Genome Sequencing Center for Infectious Disease"/>
            <person name="Wu L."/>
            <person name="Ma J."/>
        </authorList>
    </citation>
    <scope>NUCLEOTIDE SEQUENCE [LARGE SCALE GENOMIC DNA]</scope>
    <source>
        <strain evidence="4">CECT 8289</strain>
    </source>
</reference>
<feature type="chain" id="PRO_5045927335" evidence="2">
    <location>
        <begin position="21"/>
        <end position="145"/>
    </location>
</feature>
<keyword evidence="4" id="KW-1185">Reference proteome</keyword>
<evidence type="ECO:0000313" key="4">
    <source>
        <dbReference type="Proteomes" id="UP001595907"/>
    </source>
</evidence>
<accession>A0ABV8QUI9</accession>
<dbReference type="PANTHER" id="PTHR15337:SF11">
    <property type="entry name" value="THIOREDOXIN DOMAIN-CONTAINING PROTEIN"/>
    <property type="match status" value="1"/>
</dbReference>
<dbReference type="InterPro" id="IPR036249">
    <property type="entry name" value="Thioredoxin-like_sf"/>
</dbReference>
<organism evidence="3 4">
    <name type="scientific">Ferruginibacter yonginensis</name>
    <dbReference type="NCBI Taxonomy" id="1310416"/>
    <lineage>
        <taxon>Bacteria</taxon>
        <taxon>Pseudomonadati</taxon>
        <taxon>Bacteroidota</taxon>
        <taxon>Chitinophagia</taxon>
        <taxon>Chitinophagales</taxon>
        <taxon>Chitinophagaceae</taxon>
        <taxon>Ferruginibacter</taxon>
    </lineage>
</organism>
<dbReference type="Pfam" id="PF13899">
    <property type="entry name" value="Thioredoxin_7"/>
    <property type="match status" value="1"/>
</dbReference>
<proteinExistence type="predicted"/>
<evidence type="ECO:0000313" key="3">
    <source>
        <dbReference type="EMBL" id="MFC4263910.1"/>
    </source>
</evidence>
<dbReference type="InterPro" id="IPR051099">
    <property type="entry name" value="AGR/TXD"/>
</dbReference>
<evidence type="ECO:0000256" key="2">
    <source>
        <dbReference type="SAM" id="SignalP"/>
    </source>
</evidence>
<sequence>MKLLTTVCVAVLLFSFTTWEPDFVKATQTAQQKKQLILLNFSGSDWCVPCIRMHKEIFADAGFLSMADTTLVMVNADFPRSKKHQLPAAVVQQNEMLAEKYNPQGKFPFTVLITPAGKVIKTWDGIPNQNATQFAHTVKTICDGY</sequence>
<comment type="caution">
    <text evidence="3">The sequence shown here is derived from an EMBL/GenBank/DDBJ whole genome shotgun (WGS) entry which is preliminary data.</text>
</comment>